<feature type="region of interest" description="Disordered" evidence="2">
    <location>
        <begin position="402"/>
        <end position="443"/>
    </location>
</feature>
<feature type="coiled-coil region" evidence="1">
    <location>
        <begin position="102"/>
        <end position="129"/>
    </location>
</feature>
<sequence>MTIPQTNSPDTFFAHVQPPTEDSEQTPPSPPSKHRRSIARPSQVQQSNSPSPQSLKRSSTSHGPSQQVRKERERQLANTPREALIQLAIGKEHDAREAKHLLASAILQVESFRDRLRREEEARRALEEETHVLGVKTTKAILDSQKETLSAKEEVGTYKLKLENVERELKRAKDVVRIVEKERDEADKALVRARTTARTLKEQNILLQAQEEGRRMGFEEGLRQGRLLQEAAMPLESEPVVVQQPEPQPKDRKRSVDSNPSSSKHTSRRHDRRSSNPSHETEAAIAALTKIHEDETLRIRSQLSKIEADLDRTIQEKKDAERERQALLELRQRAEAENQRRQLEREKERMVLEREKEELKRRDSERVRRIKEEHRRVEEEHAMELRELKKEKERLEREKADIQARTREDVERERERLKKAEEELEREKEREREREKENREDTAAAITAAVNAAIEATTSHVSSPEAPPFKSRNYQRLPYIPMPPPPVDAVPTAIVMPTSSATTPGPPFGVPLTNSVGSQRGHRRRDSSSSVASTAQYDMLQPPTGRDRGLGVIPEDASVRAPSPSHVVPASMPMPTVPDWVQDGNNDGWRSNVSFPYYTPSSRSGLVDDHPPCRRLAGNRVLSHHLLLPEAHRNGLNPMCRALLGVLNRVLHLNGLNPMCQTSLEVRLPLDPGHLSGQSLLCPVSSLREATSRLLSGRRLPYPR</sequence>
<feature type="compositionally biased region" description="Polar residues" evidence="2">
    <location>
        <begin position="1"/>
        <end position="10"/>
    </location>
</feature>
<feature type="compositionally biased region" description="Low complexity" evidence="2">
    <location>
        <begin position="236"/>
        <end position="245"/>
    </location>
</feature>
<evidence type="ECO:0000256" key="2">
    <source>
        <dbReference type="SAM" id="MobiDB-lite"/>
    </source>
</evidence>
<feature type="compositionally biased region" description="Low complexity" evidence="2">
    <location>
        <begin position="41"/>
        <end position="54"/>
    </location>
</feature>
<feature type="region of interest" description="Disordered" evidence="2">
    <location>
        <begin position="1"/>
        <end position="79"/>
    </location>
</feature>
<feature type="compositionally biased region" description="Basic and acidic residues" evidence="2">
    <location>
        <begin position="402"/>
        <end position="442"/>
    </location>
</feature>
<evidence type="ECO:0000313" key="3">
    <source>
        <dbReference type="EMBL" id="KAF8907360.1"/>
    </source>
</evidence>
<evidence type="ECO:0000256" key="1">
    <source>
        <dbReference type="SAM" id="Coils"/>
    </source>
</evidence>
<name>A0A9P5TSC3_GYMJU</name>
<evidence type="ECO:0000313" key="4">
    <source>
        <dbReference type="Proteomes" id="UP000724874"/>
    </source>
</evidence>
<dbReference type="AlphaFoldDB" id="A0A9P5TSC3"/>
<comment type="caution">
    <text evidence="3">The sequence shown here is derived from an EMBL/GenBank/DDBJ whole genome shotgun (WGS) entry which is preliminary data.</text>
</comment>
<protein>
    <submittedName>
        <fullName evidence="3">Uncharacterized protein</fullName>
    </submittedName>
</protein>
<dbReference type="EMBL" id="JADNYJ010000015">
    <property type="protein sequence ID" value="KAF8907360.1"/>
    <property type="molecule type" value="Genomic_DNA"/>
</dbReference>
<keyword evidence="4" id="KW-1185">Reference proteome</keyword>
<feature type="region of interest" description="Disordered" evidence="2">
    <location>
        <begin position="236"/>
        <end position="282"/>
    </location>
</feature>
<keyword evidence="1" id="KW-0175">Coiled coil</keyword>
<reference evidence="3" key="1">
    <citation type="submission" date="2020-11" db="EMBL/GenBank/DDBJ databases">
        <authorList>
            <consortium name="DOE Joint Genome Institute"/>
            <person name="Ahrendt S."/>
            <person name="Riley R."/>
            <person name="Andreopoulos W."/>
            <person name="LaButti K."/>
            <person name="Pangilinan J."/>
            <person name="Ruiz-duenas F.J."/>
            <person name="Barrasa J.M."/>
            <person name="Sanchez-Garcia M."/>
            <person name="Camarero S."/>
            <person name="Miyauchi S."/>
            <person name="Serrano A."/>
            <person name="Linde D."/>
            <person name="Babiker R."/>
            <person name="Drula E."/>
            <person name="Ayuso-Fernandez I."/>
            <person name="Pacheco R."/>
            <person name="Padilla G."/>
            <person name="Ferreira P."/>
            <person name="Barriuso J."/>
            <person name="Kellner H."/>
            <person name="Castanera R."/>
            <person name="Alfaro M."/>
            <person name="Ramirez L."/>
            <person name="Pisabarro A.G."/>
            <person name="Kuo A."/>
            <person name="Tritt A."/>
            <person name="Lipzen A."/>
            <person name="He G."/>
            <person name="Yan M."/>
            <person name="Ng V."/>
            <person name="Cullen D."/>
            <person name="Martin F."/>
            <person name="Rosso M.-N."/>
            <person name="Henrissat B."/>
            <person name="Hibbett D."/>
            <person name="Martinez A.T."/>
            <person name="Grigoriev I.V."/>
        </authorList>
    </citation>
    <scope>NUCLEOTIDE SEQUENCE</scope>
    <source>
        <strain evidence="3">AH 44721</strain>
    </source>
</reference>
<gene>
    <name evidence="3" type="ORF">CPB84DRAFT_309193</name>
</gene>
<proteinExistence type="predicted"/>
<feature type="coiled-coil region" evidence="1">
    <location>
        <begin position="155"/>
        <end position="203"/>
    </location>
</feature>
<feature type="compositionally biased region" description="Polar residues" evidence="2">
    <location>
        <begin position="55"/>
        <end position="67"/>
    </location>
</feature>
<organism evidence="3 4">
    <name type="scientific">Gymnopilus junonius</name>
    <name type="common">Spectacular rustgill mushroom</name>
    <name type="synonym">Gymnopilus spectabilis subsp. junonius</name>
    <dbReference type="NCBI Taxonomy" id="109634"/>
    <lineage>
        <taxon>Eukaryota</taxon>
        <taxon>Fungi</taxon>
        <taxon>Dikarya</taxon>
        <taxon>Basidiomycota</taxon>
        <taxon>Agaricomycotina</taxon>
        <taxon>Agaricomycetes</taxon>
        <taxon>Agaricomycetidae</taxon>
        <taxon>Agaricales</taxon>
        <taxon>Agaricineae</taxon>
        <taxon>Hymenogastraceae</taxon>
        <taxon>Gymnopilus</taxon>
    </lineage>
</organism>
<dbReference type="Proteomes" id="UP000724874">
    <property type="component" value="Unassembled WGS sequence"/>
</dbReference>
<dbReference type="OrthoDB" id="3069722at2759"/>
<feature type="region of interest" description="Disordered" evidence="2">
    <location>
        <begin position="514"/>
        <end position="546"/>
    </location>
</feature>
<accession>A0A9P5TSC3</accession>